<evidence type="ECO:0000313" key="3">
    <source>
        <dbReference type="EMBL" id="KIJ46263.1"/>
    </source>
</evidence>
<feature type="transmembrane region" description="Helical" evidence="2">
    <location>
        <begin position="127"/>
        <end position="154"/>
    </location>
</feature>
<dbReference type="EMBL" id="KN837108">
    <property type="protein sequence ID" value="KIJ46263.1"/>
    <property type="molecule type" value="Genomic_DNA"/>
</dbReference>
<keyword evidence="2" id="KW-0812">Transmembrane</keyword>
<keyword evidence="2" id="KW-0472">Membrane</keyword>
<sequence>MKSRDVAAHGKAYTEVIIPLLLKLVKKELDHDSFIEFLDQFLKWIEETDVDAAAIHIDIKILNDKIKGIKDELTTMLSLVEGDIQKLITKVNREIETLKQKIKELEEMLHNTNVALLLSGGSAVGSLVLGCVAGLTCTVFLLLSVYLLLLCYLLEPWWDPRFMDQ</sequence>
<name>A0A0C9UTU8_SPHS4</name>
<keyword evidence="2" id="KW-1133">Transmembrane helix</keyword>
<keyword evidence="4" id="KW-1185">Reference proteome</keyword>
<keyword evidence="1" id="KW-0175">Coiled coil</keyword>
<accession>A0A0C9UTU8</accession>
<dbReference type="HOGENOM" id="CLU_1611848_0_0_1"/>
<evidence type="ECO:0000256" key="2">
    <source>
        <dbReference type="SAM" id="Phobius"/>
    </source>
</evidence>
<evidence type="ECO:0000313" key="4">
    <source>
        <dbReference type="Proteomes" id="UP000054279"/>
    </source>
</evidence>
<dbReference type="SUPFAM" id="SSF58100">
    <property type="entry name" value="Bacterial hemolysins"/>
    <property type="match status" value="1"/>
</dbReference>
<dbReference type="AlphaFoldDB" id="A0A0C9UTU8"/>
<proteinExistence type="predicted"/>
<feature type="coiled-coil region" evidence="1">
    <location>
        <begin position="88"/>
        <end position="115"/>
    </location>
</feature>
<organism evidence="3 4">
    <name type="scientific">Sphaerobolus stellatus (strain SS14)</name>
    <dbReference type="NCBI Taxonomy" id="990650"/>
    <lineage>
        <taxon>Eukaryota</taxon>
        <taxon>Fungi</taxon>
        <taxon>Dikarya</taxon>
        <taxon>Basidiomycota</taxon>
        <taxon>Agaricomycotina</taxon>
        <taxon>Agaricomycetes</taxon>
        <taxon>Phallomycetidae</taxon>
        <taxon>Geastrales</taxon>
        <taxon>Sphaerobolaceae</taxon>
        <taxon>Sphaerobolus</taxon>
    </lineage>
</organism>
<protein>
    <submittedName>
        <fullName evidence="3">Uncharacterized protein</fullName>
    </submittedName>
</protein>
<gene>
    <name evidence="3" type="ORF">M422DRAFT_250313</name>
</gene>
<evidence type="ECO:0000256" key="1">
    <source>
        <dbReference type="SAM" id="Coils"/>
    </source>
</evidence>
<dbReference type="Gene3D" id="1.20.1170.10">
    <property type="match status" value="1"/>
</dbReference>
<reference evidence="3 4" key="1">
    <citation type="submission" date="2014-06" db="EMBL/GenBank/DDBJ databases">
        <title>Evolutionary Origins and Diversification of the Mycorrhizal Mutualists.</title>
        <authorList>
            <consortium name="DOE Joint Genome Institute"/>
            <consortium name="Mycorrhizal Genomics Consortium"/>
            <person name="Kohler A."/>
            <person name="Kuo A."/>
            <person name="Nagy L.G."/>
            <person name="Floudas D."/>
            <person name="Copeland A."/>
            <person name="Barry K.W."/>
            <person name="Cichocki N."/>
            <person name="Veneault-Fourrey C."/>
            <person name="LaButti K."/>
            <person name="Lindquist E.A."/>
            <person name="Lipzen A."/>
            <person name="Lundell T."/>
            <person name="Morin E."/>
            <person name="Murat C."/>
            <person name="Riley R."/>
            <person name="Ohm R."/>
            <person name="Sun H."/>
            <person name="Tunlid A."/>
            <person name="Henrissat B."/>
            <person name="Grigoriev I.V."/>
            <person name="Hibbett D.S."/>
            <person name="Martin F."/>
        </authorList>
    </citation>
    <scope>NUCLEOTIDE SEQUENCE [LARGE SCALE GENOMIC DNA]</scope>
    <source>
        <strain evidence="3 4">SS14</strain>
    </source>
</reference>
<dbReference type="Proteomes" id="UP000054279">
    <property type="component" value="Unassembled WGS sequence"/>
</dbReference>